<keyword evidence="3" id="KW-1133">Transmembrane helix</keyword>
<dbReference type="EMBL" id="JACEIQ010000001">
    <property type="protein sequence ID" value="MBA4492920.1"/>
    <property type="molecule type" value="Genomic_DNA"/>
</dbReference>
<evidence type="ECO:0000259" key="5">
    <source>
        <dbReference type="Pfam" id="PF06803"/>
    </source>
</evidence>
<keyword evidence="2" id="KW-0812">Transmembrane</keyword>
<accession>A0A7W2A6V4</accession>
<comment type="subcellular location">
    <subcellularLocation>
        <location evidence="1">Endomembrane system</location>
        <topology evidence="1">Multi-pass membrane protein</topology>
    </subcellularLocation>
</comment>
<protein>
    <submittedName>
        <fullName evidence="6">DUF1232 domain-containing protein</fullName>
    </submittedName>
</protein>
<gene>
    <name evidence="6" type="ORF">H1191_01150</name>
</gene>
<evidence type="ECO:0000256" key="4">
    <source>
        <dbReference type="ARBA" id="ARBA00023136"/>
    </source>
</evidence>
<name>A0A7W2A6V4_9BACL</name>
<dbReference type="GO" id="GO:0012505">
    <property type="term" value="C:endomembrane system"/>
    <property type="evidence" value="ECO:0007669"/>
    <property type="project" value="UniProtKB-SubCell"/>
</dbReference>
<comment type="caution">
    <text evidence="6">The sequence shown here is derived from an EMBL/GenBank/DDBJ whole genome shotgun (WGS) entry which is preliminary data.</text>
</comment>
<keyword evidence="4" id="KW-0472">Membrane</keyword>
<feature type="domain" description="DUF1232" evidence="5">
    <location>
        <begin position="68"/>
        <end position="103"/>
    </location>
</feature>
<dbReference type="Proteomes" id="UP000535491">
    <property type="component" value="Unassembled WGS sequence"/>
</dbReference>
<evidence type="ECO:0000256" key="2">
    <source>
        <dbReference type="ARBA" id="ARBA00022692"/>
    </source>
</evidence>
<sequence length="123" mass="14163">MKNSNLFKPIIRLLLSLRKRALTKEGSDKILQEFNQKVDRAGGIQTIVHKLKLMYEYFRHPQTSTTKKALVGAALLYFLLPTDVVVDWIPVMGYVDDVTAALFVWSLLSNELDEFEKLQKHRG</sequence>
<dbReference type="Pfam" id="PF06803">
    <property type="entry name" value="DUF1232"/>
    <property type="match status" value="1"/>
</dbReference>
<evidence type="ECO:0000256" key="1">
    <source>
        <dbReference type="ARBA" id="ARBA00004127"/>
    </source>
</evidence>
<organism evidence="6 7">
    <name type="scientific">Paenactinomyces guangxiensis</name>
    <dbReference type="NCBI Taxonomy" id="1490290"/>
    <lineage>
        <taxon>Bacteria</taxon>
        <taxon>Bacillati</taxon>
        <taxon>Bacillota</taxon>
        <taxon>Bacilli</taxon>
        <taxon>Bacillales</taxon>
        <taxon>Thermoactinomycetaceae</taxon>
        <taxon>Paenactinomyces</taxon>
    </lineage>
</organism>
<proteinExistence type="predicted"/>
<evidence type="ECO:0000256" key="3">
    <source>
        <dbReference type="ARBA" id="ARBA00022989"/>
    </source>
</evidence>
<dbReference type="RefSeq" id="WP_181750145.1">
    <property type="nucleotide sequence ID" value="NZ_JACEIQ010000001.1"/>
</dbReference>
<dbReference type="InterPro" id="IPR010652">
    <property type="entry name" value="DUF1232"/>
</dbReference>
<keyword evidence="7" id="KW-1185">Reference proteome</keyword>
<reference evidence="6 7" key="1">
    <citation type="submission" date="2020-07" db="EMBL/GenBank/DDBJ databases">
        <authorList>
            <person name="Feng H."/>
        </authorList>
    </citation>
    <scope>NUCLEOTIDE SEQUENCE [LARGE SCALE GENOMIC DNA]</scope>
    <source>
        <strain evidence="7">s-10</strain>
    </source>
</reference>
<evidence type="ECO:0000313" key="7">
    <source>
        <dbReference type="Proteomes" id="UP000535491"/>
    </source>
</evidence>
<dbReference type="AlphaFoldDB" id="A0A7W2A6V4"/>
<evidence type="ECO:0000313" key="6">
    <source>
        <dbReference type="EMBL" id="MBA4492920.1"/>
    </source>
</evidence>